<dbReference type="GO" id="GO:0051285">
    <property type="term" value="C:cell cortex of cell tip"/>
    <property type="evidence" value="ECO:0007669"/>
    <property type="project" value="TreeGrafter"/>
</dbReference>
<dbReference type="EMBL" id="BTGD01000008">
    <property type="protein sequence ID" value="GMM56562.1"/>
    <property type="molecule type" value="Genomic_DNA"/>
</dbReference>
<protein>
    <submittedName>
        <fullName evidence="2">Ecm7 protein</fullName>
    </submittedName>
</protein>
<dbReference type="GO" id="GO:0005886">
    <property type="term" value="C:plasma membrane"/>
    <property type="evidence" value="ECO:0007669"/>
    <property type="project" value="InterPro"/>
</dbReference>
<sequence>MITGPRGFVNPFINLDVFERMVLAVRAFSIVVCISLSITLTAGSFSLPDRLYMSRLNTYSEEIVSGIFRVLSEAMESDASSNVNNGVGLTTSELYILTWYSARQVTQAPQYMTISLFGTCATYYTTIDNFTYSDYETYGSNDIDMYHKHNSTVIRDCTVGGLGYILDYRDVMSTVGLEIVLDYAYSDGDGISDAIGHQYEDYIGWLRSSKQIYMILFFVVIFLEILALPLMTWYYFIKGRYMNPIRERILVHTLSFISFAILVIGWISLLYLVWLNYSVQKKIRDELESFGFEYKLGTAFFVILWILMFFLFVFCMAWSGMEWCVSGSTVTDDAYLNETSADAAMMNDNHARALLDDISQSDLEEDRRDYSDEDDEFQDNETADFMRSCNLKQAFQNSRHFGSRRTNTAGDLDDGEISEFDDFDRYNQGGSDEAFEMQSITLRSSTDSDALRRQTVVPSSSMMF</sequence>
<dbReference type="Pfam" id="PF06687">
    <property type="entry name" value="SUR7"/>
    <property type="match status" value="1"/>
</dbReference>
<organism evidence="2 3">
    <name type="scientific">Maudiozyma humilis</name>
    <name type="common">Sour dough yeast</name>
    <name type="synonym">Kazachstania humilis</name>
    <dbReference type="NCBI Taxonomy" id="51915"/>
    <lineage>
        <taxon>Eukaryota</taxon>
        <taxon>Fungi</taxon>
        <taxon>Dikarya</taxon>
        <taxon>Ascomycota</taxon>
        <taxon>Saccharomycotina</taxon>
        <taxon>Saccharomycetes</taxon>
        <taxon>Saccharomycetales</taxon>
        <taxon>Saccharomycetaceae</taxon>
        <taxon>Maudiozyma</taxon>
    </lineage>
</organism>
<keyword evidence="1" id="KW-1133">Transmembrane helix</keyword>
<dbReference type="InterPro" id="IPR009571">
    <property type="entry name" value="SUR7/Rim9-like_fungi"/>
</dbReference>
<comment type="caution">
    <text evidence="2">The sequence shown here is derived from an EMBL/GenBank/DDBJ whole genome shotgun (WGS) entry which is preliminary data.</text>
</comment>
<dbReference type="Proteomes" id="UP001377567">
    <property type="component" value="Unassembled WGS sequence"/>
</dbReference>
<gene>
    <name evidence="2" type="ORF">DAKH74_031780</name>
</gene>
<keyword evidence="1" id="KW-0812">Transmembrane</keyword>
<dbReference type="InterPro" id="IPR052413">
    <property type="entry name" value="SUR7_domain"/>
</dbReference>
<proteinExistence type="predicted"/>
<keyword evidence="1" id="KW-0472">Membrane</keyword>
<reference evidence="2 3" key="1">
    <citation type="journal article" date="2023" name="Elife">
        <title>Identification of key yeast species and microbe-microbe interactions impacting larval growth of Drosophila in the wild.</title>
        <authorList>
            <person name="Mure A."/>
            <person name="Sugiura Y."/>
            <person name="Maeda R."/>
            <person name="Honda K."/>
            <person name="Sakurai N."/>
            <person name="Takahashi Y."/>
            <person name="Watada M."/>
            <person name="Katoh T."/>
            <person name="Gotoh A."/>
            <person name="Gotoh Y."/>
            <person name="Taniguchi I."/>
            <person name="Nakamura K."/>
            <person name="Hayashi T."/>
            <person name="Katayama T."/>
            <person name="Uemura T."/>
            <person name="Hattori Y."/>
        </authorList>
    </citation>
    <scope>NUCLEOTIDE SEQUENCE [LARGE SCALE GENOMIC DNA]</scope>
    <source>
        <strain evidence="2 3">KH-74</strain>
    </source>
</reference>
<dbReference type="PANTHER" id="PTHR28019">
    <property type="entry name" value="CELL MEMBRANE PROTEIN YLR413W-RELATED"/>
    <property type="match status" value="1"/>
</dbReference>
<dbReference type="AlphaFoldDB" id="A0AAV5RZS7"/>
<name>A0AAV5RZS7_MAUHU</name>
<feature type="transmembrane region" description="Helical" evidence="1">
    <location>
        <begin position="296"/>
        <end position="319"/>
    </location>
</feature>
<dbReference type="GO" id="GO:0031505">
    <property type="term" value="P:fungal-type cell wall organization"/>
    <property type="evidence" value="ECO:0007669"/>
    <property type="project" value="TreeGrafter"/>
</dbReference>
<feature type="transmembrane region" description="Helical" evidence="1">
    <location>
        <begin position="212"/>
        <end position="237"/>
    </location>
</feature>
<keyword evidence="3" id="KW-1185">Reference proteome</keyword>
<accession>A0AAV5RZS7</accession>
<dbReference type="PANTHER" id="PTHR28019:SF6">
    <property type="entry name" value="PROTEIN ECM7"/>
    <property type="match status" value="1"/>
</dbReference>
<evidence type="ECO:0000313" key="2">
    <source>
        <dbReference type="EMBL" id="GMM56562.1"/>
    </source>
</evidence>
<feature type="transmembrane region" description="Helical" evidence="1">
    <location>
        <begin position="249"/>
        <end position="275"/>
    </location>
</feature>
<evidence type="ECO:0000256" key="1">
    <source>
        <dbReference type="SAM" id="Phobius"/>
    </source>
</evidence>
<evidence type="ECO:0000313" key="3">
    <source>
        <dbReference type="Proteomes" id="UP001377567"/>
    </source>
</evidence>
<feature type="transmembrane region" description="Helical" evidence="1">
    <location>
        <begin position="23"/>
        <end position="47"/>
    </location>
</feature>